<evidence type="ECO:0000313" key="2">
    <source>
        <dbReference type="Proteomes" id="UP001066276"/>
    </source>
</evidence>
<dbReference type="Proteomes" id="UP001066276">
    <property type="component" value="Chromosome 1_2"/>
</dbReference>
<organism evidence="1 2">
    <name type="scientific">Pleurodeles waltl</name>
    <name type="common">Iberian ribbed newt</name>
    <dbReference type="NCBI Taxonomy" id="8319"/>
    <lineage>
        <taxon>Eukaryota</taxon>
        <taxon>Metazoa</taxon>
        <taxon>Chordata</taxon>
        <taxon>Craniata</taxon>
        <taxon>Vertebrata</taxon>
        <taxon>Euteleostomi</taxon>
        <taxon>Amphibia</taxon>
        <taxon>Batrachia</taxon>
        <taxon>Caudata</taxon>
        <taxon>Salamandroidea</taxon>
        <taxon>Salamandridae</taxon>
        <taxon>Pleurodelinae</taxon>
        <taxon>Pleurodeles</taxon>
    </lineage>
</organism>
<comment type="caution">
    <text evidence="1">The sequence shown here is derived from an EMBL/GenBank/DDBJ whole genome shotgun (WGS) entry which is preliminary data.</text>
</comment>
<name>A0AAV7W0S2_PLEWA</name>
<protein>
    <submittedName>
        <fullName evidence="1">Uncharacterized protein</fullName>
    </submittedName>
</protein>
<reference evidence="1" key="1">
    <citation type="journal article" date="2022" name="bioRxiv">
        <title>Sequencing and chromosome-scale assembly of the giantPleurodeles waltlgenome.</title>
        <authorList>
            <person name="Brown T."/>
            <person name="Elewa A."/>
            <person name="Iarovenko S."/>
            <person name="Subramanian E."/>
            <person name="Araus A.J."/>
            <person name="Petzold A."/>
            <person name="Susuki M."/>
            <person name="Suzuki K.-i.T."/>
            <person name="Hayashi T."/>
            <person name="Toyoda A."/>
            <person name="Oliveira C."/>
            <person name="Osipova E."/>
            <person name="Leigh N.D."/>
            <person name="Simon A."/>
            <person name="Yun M.H."/>
        </authorList>
    </citation>
    <scope>NUCLEOTIDE SEQUENCE</scope>
    <source>
        <strain evidence="1">20211129_DDA</strain>
        <tissue evidence="1">Liver</tissue>
    </source>
</reference>
<keyword evidence="2" id="KW-1185">Reference proteome</keyword>
<dbReference type="EMBL" id="JANPWB010000002">
    <property type="protein sequence ID" value="KAJ1206485.1"/>
    <property type="molecule type" value="Genomic_DNA"/>
</dbReference>
<evidence type="ECO:0000313" key="1">
    <source>
        <dbReference type="EMBL" id="KAJ1206485.1"/>
    </source>
</evidence>
<gene>
    <name evidence="1" type="ORF">NDU88_001890</name>
</gene>
<accession>A0AAV7W0S2</accession>
<proteinExistence type="predicted"/>
<sequence>MVDSRSEGQKGRISSLVCGAGVVEPGKPFYVHWSPWSNRQLFESRADLFGTGRGCALLGVFDGFDYVAASMR</sequence>
<dbReference type="AlphaFoldDB" id="A0AAV7W0S2"/>